<dbReference type="PANTHER" id="PTHR31672">
    <property type="entry name" value="BNACNNG10540D PROTEIN"/>
    <property type="match status" value="1"/>
</dbReference>
<dbReference type="InterPro" id="IPR017451">
    <property type="entry name" value="F-box-assoc_interact_dom"/>
</dbReference>
<comment type="caution">
    <text evidence="2">The sequence shown here is derived from an EMBL/GenBank/DDBJ whole genome shotgun (WGS) entry which is preliminary data.</text>
</comment>
<accession>A0AAD4IQA4</accession>
<gene>
    <name evidence="2" type="ORF">C2S53_006714</name>
</gene>
<dbReference type="Pfam" id="PF07734">
    <property type="entry name" value="FBA_1"/>
    <property type="match status" value="1"/>
</dbReference>
<protein>
    <recommendedName>
        <fullName evidence="1">F-box domain-containing protein</fullName>
    </recommendedName>
</protein>
<organism evidence="2 3">
    <name type="scientific">Perilla frutescens var. hirtella</name>
    <name type="common">Perilla citriodora</name>
    <name type="synonym">Perilla setoyensis</name>
    <dbReference type="NCBI Taxonomy" id="608512"/>
    <lineage>
        <taxon>Eukaryota</taxon>
        <taxon>Viridiplantae</taxon>
        <taxon>Streptophyta</taxon>
        <taxon>Embryophyta</taxon>
        <taxon>Tracheophyta</taxon>
        <taxon>Spermatophyta</taxon>
        <taxon>Magnoliopsida</taxon>
        <taxon>eudicotyledons</taxon>
        <taxon>Gunneridae</taxon>
        <taxon>Pentapetalae</taxon>
        <taxon>asterids</taxon>
        <taxon>lamiids</taxon>
        <taxon>Lamiales</taxon>
        <taxon>Lamiaceae</taxon>
        <taxon>Nepetoideae</taxon>
        <taxon>Elsholtzieae</taxon>
        <taxon>Perilla</taxon>
    </lineage>
</organism>
<dbReference type="Proteomes" id="UP001190926">
    <property type="component" value="Unassembled WGS sequence"/>
</dbReference>
<dbReference type="PANTHER" id="PTHR31672:SF13">
    <property type="entry name" value="F-BOX PROTEIN CPR30-LIKE"/>
    <property type="match status" value="1"/>
</dbReference>
<dbReference type="Pfam" id="PF00646">
    <property type="entry name" value="F-box"/>
    <property type="match status" value="1"/>
</dbReference>
<dbReference type="NCBIfam" id="TIGR01640">
    <property type="entry name" value="F_box_assoc_1"/>
    <property type="match status" value="1"/>
</dbReference>
<evidence type="ECO:0000259" key="1">
    <source>
        <dbReference type="SMART" id="SM00256"/>
    </source>
</evidence>
<dbReference type="Gene3D" id="1.20.1280.50">
    <property type="match status" value="1"/>
</dbReference>
<dbReference type="SMART" id="SM00256">
    <property type="entry name" value="FBOX"/>
    <property type="match status" value="1"/>
</dbReference>
<sequence>MEKLKSRLHLPEDIIAEEILPRLPVKSVLRLRCVSKAWRCIIGSERFMKIHLQYSAKSKARGSVICGCVKLHHFSVEWLLKEAMNCRKLSVPMEDISVVDGLVCTSRSCGSLLVPMMGVGVVGCCNGLVCMKSKSRERIFLWNPSTRMSKELPIGRVSVSRSTATGFGFSSSYNYKVCVFGDSGSGSGQRSVFEVYSSKTNSWKTMDNDLQISLCGEGQFVSGKIHWIRGRMSINPDIVSLDLKSEVLGVMEQPLPRGHWCDGAVVLLGVLEGSLCLVSTDYEKRLDVWVRKEEDHWFHMVAAVSLLPGYKRNLMRYQFPDSFLAPPNGQIWLGYGSGYLAYDPKHKLLFPFKRIQGGSGFFKLHLCLETLATL</sequence>
<reference evidence="2 3" key="1">
    <citation type="journal article" date="2021" name="Nat. Commun.">
        <title>Incipient diploidization of the medicinal plant Perilla within 10,000 years.</title>
        <authorList>
            <person name="Zhang Y."/>
            <person name="Shen Q."/>
            <person name="Leng L."/>
            <person name="Zhang D."/>
            <person name="Chen S."/>
            <person name="Shi Y."/>
            <person name="Ning Z."/>
            <person name="Chen S."/>
        </authorList>
    </citation>
    <scope>NUCLEOTIDE SEQUENCE [LARGE SCALE GENOMIC DNA]</scope>
    <source>
        <strain evidence="3">cv. PC099</strain>
    </source>
</reference>
<dbReference type="EMBL" id="SDAM02029499">
    <property type="protein sequence ID" value="KAH6756912.1"/>
    <property type="molecule type" value="Genomic_DNA"/>
</dbReference>
<evidence type="ECO:0000313" key="2">
    <source>
        <dbReference type="EMBL" id="KAH6756912.1"/>
    </source>
</evidence>
<feature type="domain" description="F-box" evidence="1">
    <location>
        <begin position="10"/>
        <end position="51"/>
    </location>
</feature>
<dbReference type="SUPFAM" id="SSF117281">
    <property type="entry name" value="Kelch motif"/>
    <property type="match status" value="1"/>
</dbReference>
<evidence type="ECO:0000313" key="3">
    <source>
        <dbReference type="Proteomes" id="UP001190926"/>
    </source>
</evidence>
<keyword evidence="3" id="KW-1185">Reference proteome</keyword>
<proteinExistence type="predicted"/>
<dbReference type="InterPro" id="IPR006527">
    <property type="entry name" value="F-box-assoc_dom_typ1"/>
</dbReference>
<dbReference type="InterPro" id="IPR015915">
    <property type="entry name" value="Kelch-typ_b-propeller"/>
</dbReference>
<dbReference type="AlphaFoldDB" id="A0AAD4IQA4"/>
<dbReference type="InterPro" id="IPR050796">
    <property type="entry name" value="SCF_F-box_component"/>
</dbReference>
<dbReference type="SUPFAM" id="SSF81383">
    <property type="entry name" value="F-box domain"/>
    <property type="match status" value="1"/>
</dbReference>
<dbReference type="InterPro" id="IPR001810">
    <property type="entry name" value="F-box_dom"/>
</dbReference>
<name>A0AAD4IQA4_PERFH</name>
<dbReference type="CDD" id="cd22157">
    <property type="entry name" value="F-box_AtFBW1-like"/>
    <property type="match status" value="1"/>
</dbReference>
<dbReference type="InterPro" id="IPR036047">
    <property type="entry name" value="F-box-like_dom_sf"/>
</dbReference>